<keyword evidence="2" id="KW-1185">Reference proteome</keyword>
<evidence type="ECO:0008006" key="3">
    <source>
        <dbReference type="Google" id="ProtNLM"/>
    </source>
</evidence>
<dbReference type="EMBL" id="BOOF01000061">
    <property type="protein sequence ID" value="GIH66845.1"/>
    <property type="molecule type" value="Genomic_DNA"/>
</dbReference>
<comment type="caution">
    <text evidence="1">The sequence shown here is derived from an EMBL/GenBank/DDBJ whole genome shotgun (WGS) entry which is preliminary data.</text>
</comment>
<dbReference type="Pfam" id="PF13370">
    <property type="entry name" value="Fer4_13"/>
    <property type="match status" value="1"/>
</dbReference>
<dbReference type="Gene3D" id="3.30.70.20">
    <property type="match status" value="1"/>
</dbReference>
<organism evidence="1 2">
    <name type="scientific">Microbispora siamensis</name>
    <dbReference type="NCBI Taxonomy" id="564413"/>
    <lineage>
        <taxon>Bacteria</taxon>
        <taxon>Bacillati</taxon>
        <taxon>Actinomycetota</taxon>
        <taxon>Actinomycetes</taxon>
        <taxon>Streptosporangiales</taxon>
        <taxon>Streptosporangiaceae</taxon>
        <taxon>Microbispora</taxon>
    </lineage>
</organism>
<dbReference type="RefSeq" id="WP_204052622.1">
    <property type="nucleotide sequence ID" value="NZ_BOOF01000061.1"/>
</dbReference>
<protein>
    <recommendedName>
        <fullName evidence="3">Ferredoxin</fullName>
    </recommendedName>
</protein>
<evidence type="ECO:0000313" key="1">
    <source>
        <dbReference type="EMBL" id="GIH66845.1"/>
    </source>
</evidence>
<dbReference type="Proteomes" id="UP000660454">
    <property type="component" value="Unassembled WGS sequence"/>
</dbReference>
<name>A0ABQ4GZK1_9ACTN</name>
<sequence length="77" mass="8391">MTEPRWRLTVDRRKCHSSGFCVGIAGDRFELTPGGARPVREDIPEDEDVLEAAECCPLQAIRVADLATGAEIAPEPV</sequence>
<reference evidence="1 2" key="1">
    <citation type="submission" date="2021-01" db="EMBL/GenBank/DDBJ databases">
        <title>Whole genome shotgun sequence of Microbispora siamensis NBRC 104113.</title>
        <authorList>
            <person name="Komaki H."/>
            <person name="Tamura T."/>
        </authorList>
    </citation>
    <scope>NUCLEOTIDE SEQUENCE [LARGE SCALE GENOMIC DNA]</scope>
    <source>
        <strain evidence="1 2">NBRC 104113</strain>
    </source>
</reference>
<dbReference type="SUPFAM" id="SSF54862">
    <property type="entry name" value="4Fe-4S ferredoxins"/>
    <property type="match status" value="1"/>
</dbReference>
<gene>
    <name evidence="1" type="ORF">Msi02_76620</name>
</gene>
<accession>A0ABQ4GZK1</accession>
<proteinExistence type="predicted"/>
<evidence type="ECO:0000313" key="2">
    <source>
        <dbReference type="Proteomes" id="UP000660454"/>
    </source>
</evidence>